<gene>
    <name evidence="2" type="ORF">BLEM_1705</name>
</gene>
<dbReference type="OrthoDB" id="7862895at2"/>
<evidence type="ECO:0000256" key="1">
    <source>
        <dbReference type="SAM" id="MobiDB-lite"/>
    </source>
</evidence>
<dbReference type="EMBL" id="MWWX01000013">
    <property type="protein sequence ID" value="OZG60736.1"/>
    <property type="molecule type" value="Genomic_DNA"/>
</dbReference>
<comment type="caution">
    <text evidence="2">The sequence shown here is derived from an EMBL/GenBank/DDBJ whole genome shotgun (WGS) entry which is preliminary data.</text>
</comment>
<evidence type="ECO:0000313" key="3">
    <source>
        <dbReference type="Proteomes" id="UP000216352"/>
    </source>
</evidence>
<organism evidence="2 3">
    <name type="scientific">Bifidobacterium lemurum</name>
    <dbReference type="NCBI Taxonomy" id="1603886"/>
    <lineage>
        <taxon>Bacteria</taxon>
        <taxon>Bacillati</taxon>
        <taxon>Actinomycetota</taxon>
        <taxon>Actinomycetes</taxon>
        <taxon>Bifidobacteriales</taxon>
        <taxon>Bifidobacteriaceae</taxon>
        <taxon>Bifidobacterium</taxon>
    </lineage>
</organism>
<proteinExistence type="predicted"/>
<name>A0A261FPI9_9BIFI</name>
<dbReference type="Pfam" id="PF13730">
    <property type="entry name" value="HTH_36"/>
    <property type="match status" value="1"/>
</dbReference>
<feature type="compositionally biased region" description="Polar residues" evidence="1">
    <location>
        <begin position="128"/>
        <end position="140"/>
    </location>
</feature>
<dbReference type="Gene3D" id="1.10.10.10">
    <property type="entry name" value="Winged helix-like DNA-binding domain superfamily/Winged helix DNA-binding domain"/>
    <property type="match status" value="1"/>
</dbReference>
<keyword evidence="3" id="KW-1185">Reference proteome</keyword>
<accession>A0A261FPI9</accession>
<dbReference type="RefSeq" id="WP_072727108.1">
    <property type="nucleotide sequence ID" value="NZ_BDIS01000035.1"/>
</dbReference>
<feature type="compositionally biased region" description="Basic and acidic residues" evidence="1">
    <location>
        <begin position="107"/>
        <end position="125"/>
    </location>
</feature>
<dbReference type="STRING" id="1603886.GCA_001895165_02277"/>
<sequence>MSWQCTSWALREAPCPTATSRLVLIALADRCQPDGRSAWPSIKTLMLEAHTSEASVRRALRDLEKAGVIRRGNQELSRWDERGNPVQAQYRPIVWECCMGVALEQVSEKPGRQAREERARRRAEAGKTPSQEPTSVSEKSSPIKMIELENGGNKPKPSPIKMTGPENDPQPVDTPSSVTSDSARLVTSDRADLYITNPTTNTPSVPSGHLPGGEASEDEGADGEWVEYLAEVEAAPDPTDGLSESDAVADELLRRLHDIRSGAGLTTPEPTGRDRKAIRALHRRLQALHAPLSAFDLIVVTLRWAINRDWWAKRIRTGRQLARLWDEIEDDRAIEQRAVARHTSVRPVEHPDARHVHTAGCTHVRRLLDCGRAVDANPDPTRRRAHADQVLAWLEAGDDNASIAARLADLLREERGRRERDMAELARQRAANGGRMFAGARESLEVAS</sequence>
<protein>
    <submittedName>
        <fullName evidence="2">Uncharacterized protein</fullName>
    </submittedName>
</protein>
<dbReference type="Proteomes" id="UP000216352">
    <property type="component" value="Unassembled WGS sequence"/>
</dbReference>
<reference evidence="2 3" key="1">
    <citation type="journal article" date="2017" name="BMC Genomics">
        <title>Comparative genomic and phylogenomic analyses of the Bifidobacteriaceae family.</title>
        <authorList>
            <person name="Lugli G.A."/>
            <person name="Milani C."/>
            <person name="Turroni F."/>
            <person name="Duranti S."/>
            <person name="Mancabelli L."/>
            <person name="Mangifesta M."/>
            <person name="Ferrario C."/>
            <person name="Modesto M."/>
            <person name="Mattarelli P."/>
            <person name="Jiri K."/>
            <person name="van Sinderen D."/>
            <person name="Ventura M."/>
        </authorList>
    </citation>
    <scope>NUCLEOTIDE SEQUENCE [LARGE SCALE GENOMIC DNA]</scope>
    <source>
        <strain evidence="2 3">DSM 28807</strain>
    </source>
</reference>
<feature type="region of interest" description="Disordered" evidence="1">
    <location>
        <begin position="107"/>
        <end position="221"/>
    </location>
</feature>
<evidence type="ECO:0000313" key="2">
    <source>
        <dbReference type="EMBL" id="OZG60736.1"/>
    </source>
</evidence>
<dbReference type="AlphaFoldDB" id="A0A261FPI9"/>
<dbReference type="InterPro" id="IPR036388">
    <property type="entry name" value="WH-like_DNA-bd_sf"/>
</dbReference>
<feature type="compositionally biased region" description="Polar residues" evidence="1">
    <location>
        <begin position="173"/>
        <end position="182"/>
    </location>
</feature>